<dbReference type="PANTHER" id="PTHR43820:SF4">
    <property type="entry name" value="HIGH-AFFINITY BRANCHED-CHAIN AMINO ACID TRANSPORT ATP-BINDING PROTEIN LIVF"/>
    <property type="match status" value="1"/>
</dbReference>
<evidence type="ECO:0000256" key="2">
    <source>
        <dbReference type="ARBA" id="ARBA00022448"/>
    </source>
</evidence>
<dbReference type="Gene3D" id="3.40.50.300">
    <property type="entry name" value="P-loop containing nucleotide triphosphate hydrolases"/>
    <property type="match status" value="1"/>
</dbReference>
<accession>A0A4U8YX18</accession>
<dbReference type="PROSITE" id="PS00211">
    <property type="entry name" value="ABC_TRANSPORTER_1"/>
    <property type="match status" value="1"/>
</dbReference>
<evidence type="ECO:0000256" key="4">
    <source>
        <dbReference type="ARBA" id="ARBA00022840"/>
    </source>
</evidence>
<dbReference type="EMBL" id="LR536450">
    <property type="protein sequence ID" value="VFU07520.1"/>
    <property type="molecule type" value="Genomic_DNA"/>
</dbReference>
<reference evidence="7 8" key="1">
    <citation type="submission" date="2019-03" db="EMBL/GenBank/DDBJ databases">
        <authorList>
            <person name="Kox A.R. M."/>
        </authorList>
    </citation>
    <scope>NUCLEOTIDE SEQUENCE [LARGE SCALE GENOMIC DNA]</scope>
    <source>
        <strain evidence="7">MTUNDRAET4 annotated genome</strain>
    </source>
</reference>
<dbReference type="PANTHER" id="PTHR43820">
    <property type="entry name" value="HIGH-AFFINITY BRANCHED-CHAIN AMINO ACID TRANSPORT ATP-BINDING PROTEIN LIVF"/>
    <property type="match status" value="1"/>
</dbReference>
<proteinExistence type="inferred from homology"/>
<dbReference type="InterPro" id="IPR027417">
    <property type="entry name" value="P-loop_NTPase"/>
</dbReference>
<gene>
    <name evidence="7" type="ORF">MTUNDRAET4_0627</name>
</gene>
<dbReference type="InterPro" id="IPR052156">
    <property type="entry name" value="BCAA_Transport_ATP-bd_LivF"/>
</dbReference>
<protein>
    <submittedName>
        <fullName evidence="7">Leucine/isoleucine/valine transporter subunit ATP-binding component of ABC superfamily</fullName>
    </submittedName>
</protein>
<dbReference type="Pfam" id="PF00005">
    <property type="entry name" value="ABC_tran"/>
    <property type="match status" value="1"/>
</dbReference>
<dbReference type="GO" id="GO:0016887">
    <property type="term" value="F:ATP hydrolysis activity"/>
    <property type="evidence" value="ECO:0007669"/>
    <property type="project" value="InterPro"/>
</dbReference>
<dbReference type="GO" id="GO:0005524">
    <property type="term" value="F:ATP binding"/>
    <property type="evidence" value="ECO:0007669"/>
    <property type="project" value="UniProtKB-KW"/>
</dbReference>
<keyword evidence="3" id="KW-0547">Nucleotide-binding</keyword>
<organism evidence="7 8">
    <name type="scientific">Methylocella tundrae</name>
    <dbReference type="NCBI Taxonomy" id="227605"/>
    <lineage>
        <taxon>Bacteria</taxon>
        <taxon>Pseudomonadati</taxon>
        <taxon>Pseudomonadota</taxon>
        <taxon>Alphaproteobacteria</taxon>
        <taxon>Hyphomicrobiales</taxon>
        <taxon>Beijerinckiaceae</taxon>
        <taxon>Methylocella</taxon>
    </lineage>
</organism>
<dbReference type="Proteomes" id="UP000294360">
    <property type="component" value="Chromosome"/>
</dbReference>
<keyword evidence="2" id="KW-0813">Transport</keyword>
<dbReference type="AlphaFoldDB" id="A0A4U8YX18"/>
<dbReference type="KEGG" id="mtun:MTUNDRAET4_0627"/>
<dbReference type="GO" id="GO:0015807">
    <property type="term" value="P:L-amino acid transport"/>
    <property type="evidence" value="ECO:0007669"/>
    <property type="project" value="TreeGrafter"/>
</dbReference>
<dbReference type="InterPro" id="IPR017871">
    <property type="entry name" value="ABC_transporter-like_CS"/>
</dbReference>
<evidence type="ECO:0000256" key="3">
    <source>
        <dbReference type="ARBA" id="ARBA00022741"/>
    </source>
</evidence>
<name>A0A4U8YX18_METTU</name>
<evidence type="ECO:0000256" key="5">
    <source>
        <dbReference type="ARBA" id="ARBA00022970"/>
    </source>
</evidence>
<dbReference type="GO" id="GO:0015658">
    <property type="term" value="F:branched-chain amino acid transmembrane transporter activity"/>
    <property type="evidence" value="ECO:0007669"/>
    <property type="project" value="TreeGrafter"/>
</dbReference>
<sequence>MSSREKKIAHVPEGRQIFAQMSVAENLLAGAYLERDAAEIERRREKALARFPRLKERLSQSAGLLSGGEQQMLAIARALMACPKLLLLDEPSMGLAPLFVEEIFSIIKSLKDEGRTILLVEQNAHAALEIADHAYVLENGRIKLQGSGREMLEHDDISAAYLGG</sequence>
<dbReference type="PROSITE" id="PS50893">
    <property type="entry name" value="ABC_TRANSPORTER_2"/>
    <property type="match status" value="1"/>
</dbReference>
<evidence type="ECO:0000313" key="8">
    <source>
        <dbReference type="Proteomes" id="UP000294360"/>
    </source>
</evidence>
<keyword evidence="5" id="KW-0029">Amino-acid transport</keyword>
<evidence type="ECO:0000256" key="1">
    <source>
        <dbReference type="ARBA" id="ARBA00005417"/>
    </source>
</evidence>
<keyword evidence="4 7" id="KW-0067">ATP-binding</keyword>
<feature type="domain" description="ABC transporter" evidence="6">
    <location>
        <begin position="1"/>
        <end position="164"/>
    </location>
</feature>
<dbReference type="SUPFAM" id="SSF52540">
    <property type="entry name" value="P-loop containing nucleoside triphosphate hydrolases"/>
    <property type="match status" value="1"/>
</dbReference>
<evidence type="ECO:0000259" key="6">
    <source>
        <dbReference type="PROSITE" id="PS50893"/>
    </source>
</evidence>
<evidence type="ECO:0000313" key="7">
    <source>
        <dbReference type="EMBL" id="VFU07520.1"/>
    </source>
</evidence>
<comment type="similarity">
    <text evidence="1">Belongs to the ABC transporter superfamily.</text>
</comment>
<dbReference type="InterPro" id="IPR003439">
    <property type="entry name" value="ABC_transporter-like_ATP-bd"/>
</dbReference>